<accession>A0A6L9Y534</accession>
<dbReference type="NCBIfam" id="TIGR03696">
    <property type="entry name" value="Rhs_assc_core"/>
    <property type="match status" value="1"/>
</dbReference>
<name>A0A6L9Y534_9BURK</name>
<protein>
    <recommendedName>
        <fullName evidence="3">RHS repeat-associated protein</fullName>
    </recommendedName>
</protein>
<organism evidence="1 2">
    <name type="scientific">Pelistega ratti</name>
    <dbReference type="NCBI Taxonomy" id="2652177"/>
    <lineage>
        <taxon>Bacteria</taxon>
        <taxon>Pseudomonadati</taxon>
        <taxon>Pseudomonadota</taxon>
        <taxon>Betaproteobacteria</taxon>
        <taxon>Burkholderiales</taxon>
        <taxon>Alcaligenaceae</taxon>
        <taxon>Pelistega</taxon>
    </lineage>
</organism>
<evidence type="ECO:0000313" key="1">
    <source>
        <dbReference type="EMBL" id="NEN75473.1"/>
    </source>
</evidence>
<dbReference type="Proteomes" id="UP000477651">
    <property type="component" value="Unassembled WGS sequence"/>
</dbReference>
<dbReference type="EMBL" id="JAAGYR010000005">
    <property type="protein sequence ID" value="NEN75473.1"/>
    <property type="molecule type" value="Genomic_DNA"/>
</dbReference>
<sequence>MTYNRFRYYDPERGNYLRSDPIGLLSGETPYSYIQNSIDFIDPFGLASCRRKYMGNTPSKNS</sequence>
<dbReference type="Gene3D" id="2.180.10.10">
    <property type="entry name" value="RHS repeat-associated core"/>
    <property type="match status" value="1"/>
</dbReference>
<evidence type="ECO:0000313" key="2">
    <source>
        <dbReference type="Proteomes" id="UP000477651"/>
    </source>
</evidence>
<keyword evidence="2" id="KW-1185">Reference proteome</keyword>
<proteinExistence type="predicted"/>
<gene>
    <name evidence="1" type="ORF">F9B74_03920</name>
</gene>
<comment type="caution">
    <text evidence="1">The sequence shown here is derived from an EMBL/GenBank/DDBJ whole genome shotgun (WGS) entry which is preliminary data.</text>
</comment>
<reference evidence="1 2" key="1">
    <citation type="submission" date="2020-02" db="EMBL/GenBank/DDBJ databases">
        <title>Pelistega sp. NLN82 were isolated from wild rodents of the Hainan Island.</title>
        <authorList>
            <person name="Niu N."/>
            <person name="Zhou J."/>
        </authorList>
    </citation>
    <scope>NUCLEOTIDE SEQUENCE [LARGE SCALE GENOMIC DNA]</scope>
    <source>
        <strain evidence="1 2">NLN82</strain>
    </source>
</reference>
<evidence type="ECO:0008006" key="3">
    <source>
        <dbReference type="Google" id="ProtNLM"/>
    </source>
</evidence>
<dbReference type="InterPro" id="IPR022385">
    <property type="entry name" value="Rhs_assc_core"/>
</dbReference>
<dbReference type="AlphaFoldDB" id="A0A6L9Y534"/>